<dbReference type="STRING" id="1036808.A0A0C2ZZK7"/>
<gene>
    <name evidence="1" type="ORF">SCLCIDRAFT_70138</name>
</gene>
<dbReference type="HOGENOM" id="CLU_167977_0_0_1"/>
<accession>A0A0C2ZZK7</accession>
<dbReference type="OrthoDB" id="5327923at2759"/>
<organism evidence="1 2">
    <name type="scientific">Scleroderma citrinum Foug A</name>
    <dbReference type="NCBI Taxonomy" id="1036808"/>
    <lineage>
        <taxon>Eukaryota</taxon>
        <taxon>Fungi</taxon>
        <taxon>Dikarya</taxon>
        <taxon>Basidiomycota</taxon>
        <taxon>Agaricomycotina</taxon>
        <taxon>Agaricomycetes</taxon>
        <taxon>Agaricomycetidae</taxon>
        <taxon>Boletales</taxon>
        <taxon>Sclerodermatineae</taxon>
        <taxon>Sclerodermataceae</taxon>
        <taxon>Scleroderma</taxon>
    </lineage>
</organism>
<evidence type="ECO:0000313" key="2">
    <source>
        <dbReference type="Proteomes" id="UP000053989"/>
    </source>
</evidence>
<dbReference type="AlphaFoldDB" id="A0A0C2ZZK7"/>
<keyword evidence="2" id="KW-1185">Reference proteome</keyword>
<dbReference type="Proteomes" id="UP000053989">
    <property type="component" value="Unassembled WGS sequence"/>
</dbReference>
<dbReference type="InParanoid" id="A0A0C2ZZK7"/>
<protein>
    <submittedName>
        <fullName evidence="1">Uncharacterized protein</fullName>
    </submittedName>
</protein>
<name>A0A0C2ZZK7_9AGAM</name>
<feature type="non-terminal residue" evidence="1">
    <location>
        <position position="118"/>
    </location>
</feature>
<reference evidence="1 2" key="1">
    <citation type="submission" date="2014-04" db="EMBL/GenBank/DDBJ databases">
        <authorList>
            <consortium name="DOE Joint Genome Institute"/>
            <person name="Kuo A."/>
            <person name="Kohler A."/>
            <person name="Nagy L.G."/>
            <person name="Floudas D."/>
            <person name="Copeland A."/>
            <person name="Barry K.W."/>
            <person name="Cichocki N."/>
            <person name="Veneault-Fourrey C."/>
            <person name="LaButti K."/>
            <person name="Lindquist E.A."/>
            <person name="Lipzen A."/>
            <person name="Lundell T."/>
            <person name="Morin E."/>
            <person name="Murat C."/>
            <person name="Sun H."/>
            <person name="Tunlid A."/>
            <person name="Henrissat B."/>
            <person name="Grigoriev I.V."/>
            <person name="Hibbett D.S."/>
            <person name="Martin F."/>
            <person name="Nordberg H.P."/>
            <person name="Cantor M.N."/>
            <person name="Hua S.X."/>
        </authorList>
    </citation>
    <scope>NUCLEOTIDE SEQUENCE [LARGE SCALE GENOMIC DNA]</scope>
    <source>
        <strain evidence="1 2">Foug A</strain>
    </source>
</reference>
<feature type="non-terminal residue" evidence="1">
    <location>
        <position position="1"/>
    </location>
</feature>
<proteinExistence type="predicted"/>
<dbReference type="EMBL" id="KN822094">
    <property type="protein sequence ID" value="KIM57877.1"/>
    <property type="molecule type" value="Genomic_DNA"/>
</dbReference>
<sequence>IQYDAHLACEAKNYQEFPEHFFQNWSGYNLVQPLLHSVLVNALIPQFYSYYVPDNNKTSCSFDHLYLSPILLLEHCGISLDPATLSLVNREECASLLLHFNHVGWLHESIAECSVVMK</sequence>
<evidence type="ECO:0000313" key="1">
    <source>
        <dbReference type="EMBL" id="KIM57877.1"/>
    </source>
</evidence>
<reference evidence="2" key="2">
    <citation type="submission" date="2015-01" db="EMBL/GenBank/DDBJ databases">
        <title>Evolutionary Origins and Diversification of the Mycorrhizal Mutualists.</title>
        <authorList>
            <consortium name="DOE Joint Genome Institute"/>
            <consortium name="Mycorrhizal Genomics Consortium"/>
            <person name="Kohler A."/>
            <person name="Kuo A."/>
            <person name="Nagy L.G."/>
            <person name="Floudas D."/>
            <person name="Copeland A."/>
            <person name="Barry K.W."/>
            <person name="Cichocki N."/>
            <person name="Veneault-Fourrey C."/>
            <person name="LaButti K."/>
            <person name="Lindquist E.A."/>
            <person name="Lipzen A."/>
            <person name="Lundell T."/>
            <person name="Morin E."/>
            <person name="Murat C."/>
            <person name="Riley R."/>
            <person name="Ohm R."/>
            <person name="Sun H."/>
            <person name="Tunlid A."/>
            <person name="Henrissat B."/>
            <person name="Grigoriev I.V."/>
            <person name="Hibbett D.S."/>
            <person name="Martin F."/>
        </authorList>
    </citation>
    <scope>NUCLEOTIDE SEQUENCE [LARGE SCALE GENOMIC DNA]</scope>
    <source>
        <strain evidence="2">Foug A</strain>
    </source>
</reference>